<evidence type="ECO:0000313" key="3">
    <source>
        <dbReference type="Proteomes" id="UP000276776"/>
    </source>
</evidence>
<dbReference type="WBParaSite" id="TCLT_0000233701-mRNA-1">
    <property type="protein sequence ID" value="TCLT_0000233701-mRNA-1"/>
    <property type="gene ID" value="TCLT_0000233701"/>
</dbReference>
<protein>
    <submittedName>
        <fullName evidence="4">BHLH domain-containing protein</fullName>
    </submittedName>
</protein>
<reference evidence="2 3" key="2">
    <citation type="submission" date="2018-11" db="EMBL/GenBank/DDBJ databases">
        <authorList>
            <consortium name="Pathogen Informatics"/>
        </authorList>
    </citation>
    <scope>NUCLEOTIDE SEQUENCE [LARGE SCALE GENOMIC DNA]</scope>
</reference>
<feature type="region of interest" description="Disordered" evidence="1">
    <location>
        <begin position="18"/>
        <end position="41"/>
    </location>
</feature>
<dbReference type="Proteomes" id="UP000276776">
    <property type="component" value="Unassembled WGS sequence"/>
</dbReference>
<evidence type="ECO:0000256" key="1">
    <source>
        <dbReference type="SAM" id="MobiDB-lite"/>
    </source>
</evidence>
<organism evidence="4">
    <name type="scientific">Thelazia callipaeda</name>
    <name type="common">Oriental eyeworm</name>
    <name type="synonym">Parasitic nematode</name>
    <dbReference type="NCBI Taxonomy" id="103827"/>
    <lineage>
        <taxon>Eukaryota</taxon>
        <taxon>Metazoa</taxon>
        <taxon>Ecdysozoa</taxon>
        <taxon>Nematoda</taxon>
        <taxon>Chromadorea</taxon>
        <taxon>Rhabditida</taxon>
        <taxon>Spirurina</taxon>
        <taxon>Spiruromorpha</taxon>
        <taxon>Thelazioidea</taxon>
        <taxon>Thelaziidae</taxon>
        <taxon>Thelazia</taxon>
    </lineage>
</organism>
<dbReference type="OrthoDB" id="5868596at2759"/>
<name>A0A0N5CQ37_THECL</name>
<dbReference type="AlphaFoldDB" id="A0A0N5CQ37"/>
<proteinExistence type="predicted"/>
<accession>A0A0N5CQ37</accession>
<keyword evidence="3" id="KW-1185">Reference proteome</keyword>
<dbReference type="OMA" id="ANMNRSP"/>
<sequence>MASNAFLNMLGDFASINRSPDFNSKSSNDHSKSTRAQVGRQHSLSLAVGVADEPGLFTVDKELSTRRQTMASVNCDAKKSRIDRRLSAPPSLKAGLKRLHMKLENLHEAILARNGTVKEQKSHQQIPSEVHSRSISPCPVFQESSSSYSSSADHSKAMQTIIISNMGHRGSVVVIDDD</sequence>
<evidence type="ECO:0000313" key="2">
    <source>
        <dbReference type="EMBL" id="VDM98240.1"/>
    </source>
</evidence>
<dbReference type="EMBL" id="UYYF01000458">
    <property type="protein sequence ID" value="VDM98240.1"/>
    <property type="molecule type" value="Genomic_DNA"/>
</dbReference>
<gene>
    <name evidence="2" type="ORF">TCLT_LOCUS2338</name>
</gene>
<reference evidence="4" key="1">
    <citation type="submission" date="2017-02" db="UniProtKB">
        <authorList>
            <consortium name="WormBaseParasite"/>
        </authorList>
    </citation>
    <scope>IDENTIFICATION</scope>
</reference>
<evidence type="ECO:0000313" key="4">
    <source>
        <dbReference type="WBParaSite" id="TCLT_0000233701-mRNA-1"/>
    </source>
</evidence>
<feature type="region of interest" description="Disordered" evidence="1">
    <location>
        <begin position="116"/>
        <end position="136"/>
    </location>
</feature>